<organism evidence="4 5">
    <name type="scientific">Fuscovulum ytuae</name>
    <dbReference type="NCBI Taxonomy" id="3042299"/>
    <lineage>
        <taxon>Bacteria</taxon>
        <taxon>Pseudomonadati</taxon>
        <taxon>Pseudomonadota</taxon>
        <taxon>Alphaproteobacteria</taxon>
        <taxon>Rhodobacterales</taxon>
        <taxon>Paracoccaceae</taxon>
        <taxon>Fuscovulum</taxon>
    </lineage>
</organism>
<feature type="coiled-coil region" evidence="1">
    <location>
        <begin position="171"/>
        <end position="198"/>
    </location>
</feature>
<protein>
    <submittedName>
        <fullName evidence="4">Uncharacterized protein</fullName>
    </submittedName>
</protein>
<evidence type="ECO:0000256" key="1">
    <source>
        <dbReference type="SAM" id="Coils"/>
    </source>
</evidence>
<feature type="compositionally biased region" description="Basic and acidic residues" evidence="2">
    <location>
        <begin position="541"/>
        <end position="552"/>
    </location>
</feature>
<evidence type="ECO:0000256" key="3">
    <source>
        <dbReference type="SAM" id="SignalP"/>
    </source>
</evidence>
<dbReference type="RefSeq" id="WP_281466706.1">
    <property type="nucleotide sequence ID" value="NZ_CP124535.1"/>
</dbReference>
<keyword evidence="1" id="KW-0175">Coiled coil</keyword>
<evidence type="ECO:0000313" key="4">
    <source>
        <dbReference type="EMBL" id="WGV16402.1"/>
    </source>
</evidence>
<dbReference type="Proteomes" id="UP001230978">
    <property type="component" value="Chromosome"/>
</dbReference>
<sequence>MPLLSPRKTVLLPALLLSVVLPVSAMAANDGGALCTLAVKDPLAFVSHPEFNERLLEMAGTCDDVVLALTSVTGSIPAIGEGTDGGKTRSQAVAPDYSDLVARLEQATAKLQGATEEVQRRQSALDRSIRRAKRIGLKDDDFMLVAVMAMDDDHLSVERLESVLPDFTNAKRRALENVLEAQAALAKANDRLTKATEDARPLVEKAMDLSGLADKTQGNLSDVLGDLSAEEMTEEIRKAIAAAKEEADALASKADAVEDKLKSVEKALKDALNSKTYKEAVSDLADEEEDYAKAENAVTKAQGEFDAAYSKLSKSDRKDFAKDDCESSACRAAKKAEEKLDDAKDKLKDRAEDVEEAKADLEKVAKSLKLAELSASVVSLSGDLDAVQKAEAAAKDAAEAAEGKAKELADLLETAAKALEEAKSASQAAKDATAKEEEDVAAAQDALKAAMAHAADLLDGSEEEAAARQAVLDAQDALTVALAALGVAQDAAADLAEDLSEVTDAPADVTDAGADLAEASKDGDAAATEAEASMDAADAALEAHDAATEDLKAAVTETSDPAAAQSGSGDV</sequence>
<feature type="signal peptide" evidence="3">
    <location>
        <begin position="1"/>
        <end position="27"/>
    </location>
</feature>
<evidence type="ECO:0000256" key="2">
    <source>
        <dbReference type="SAM" id="MobiDB-lite"/>
    </source>
</evidence>
<accession>A0ABY8Q6W1</accession>
<proteinExistence type="predicted"/>
<reference evidence="4 5" key="1">
    <citation type="submission" date="2023-04" db="EMBL/GenBank/DDBJ databases">
        <title>YMD61, complete Genome.</title>
        <authorList>
            <person name="Zhang J."/>
        </authorList>
    </citation>
    <scope>NUCLEOTIDE SEQUENCE [LARGE SCALE GENOMIC DNA]</scope>
    <source>
        <strain evidence="4 5">YMD61</strain>
    </source>
</reference>
<keyword evidence="3" id="KW-0732">Signal</keyword>
<feature type="compositionally biased region" description="Low complexity" evidence="2">
    <location>
        <begin position="525"/>
        <end position="540"/>
    </location>
</feature>
<dbReference type="EMBL" id="CP124535">
    <property type="protein sequence ID" value="WGV16402.1"/>
    <property type="molecule type" value="Genomic_DNA"/>
</dbReference>
<evidence type="ECO:0000313" key="5">
    <source>
        <dbReference type="Proteomes" id="UP001230978"/>
    </source>
</evidence>
<feature type="region of interest" description="Disordered" evidence="2">
    <location>
        <begin position="420"/>
        <end position="441"/>
    </location>
</feature>
<keyword evidence="5" id="KW-1185">Reference proteome</keyword>
<gene>
    <name evidence="4" type="ORF">QF092_00895</name>
</gene>
<feature type="coiled-coil region" evidence="1">
    <location>
        <begin position="97"/>
        <end position="124"/>
    </location>
</feature>
<feature type="chain" id="PRO_5045505385" evidence="3">
    <location>
        <begin position="28"/>
        <end position="571"/>
    </location>
</feature>
<feature type="region of interest" description="Disordered" evidence="2">
    <location>
        <begin position="507"/>
        <end position="571"/>
    </location>
</feature>
<name>A0ABY8Q6W1_9RHOB</name>